<evidence type="ECO:0000313" key="2">
    <source>
        <dbReference type="EMBL" id="PZW24897.1"/>
    </source>
</evidence>
<accession>A0A326U2G9</accession>
<gene>
    <name evidence="2" type="ORF">EI42_04505</name>
</gene>
<dbReference type="EMBL" id="QKUF01000020">
    <property type="protein sequence ID" value="PZW24897.1"/>
    <property type="molecule type" value="Genomic_DNA"/>
</dbReference>
<name>A0A326U2G9_THEHA</name>
<keyword evidence="3" id="KW-1185">Reference proteome</keyword>
<dbReference type="Proteomes" id="UP000248806">
    <property type="component" value="Unassembled WGS sequence"/>
</dbReference>
<comment type="caution">
    <text evidence="2">The sequence shown here is derived from an EMBL/GenBank/DDBJ whole genome shotgun (WGS) entry which is preliminary data.</text>
</comment>
<dbReference type="AlphaFoldDB" id="A0A326U2G9"/>
<organism evidence="2 3">
    <name type="scientific">Thermosporothrix hazakensis</name>
    <dbReference type="NCBI Taxonomy" id="644383"/>
    <lineage>
        <taxon>Bacteria</taxon>
        <taxon>Bacillati</taxon>
        <taxon>Chloroflexota</taxon>
        <taxon>Ktedonobacteria</taxon>
        <taxon>Ktedonobacterales</taxon>
        <taxon>Thermosporotrichaceae</taxon>
        <taxon>Thermosporothrix</taxon>
    </lineage>
</organism>
<protein>
    <submittedName>
        <fullName evidence="2">Uncharacterized protein</fullName>
    </submittedName>
</protein>
<proteinExistence type="predicted"/>
<sequence>MSEEQKPQQNNPLSNSIDAARDVAEEKINQVIDQFAAKVPGGEQFKEQAKNMAAQGLDLLEDQAEQQLQAKAQDLLGNLGNMFGGKKEEKQ</sequence>
<reference evidence="2 3" key="1">
    <citation type="submission" date="2018-06" db="EMBL/GenBank/DDBJ databases">
        <title>Genomic Encyclopedia of Archaeal and Bacterial Type Strains, Phase II (KMG-II): from individual species to whole genera.</title>
        <authorList>
            <person name="Goeker M."/>
        </authorList>
    </citation>
    <scope>NUCLEOTIDE SEQUENCE [LARGE SCALE GENOMIC DNA]</scope>
    <source>
        <strain evidence="2 3">ATCC BAA-1881</strain>
    </source>
</reference>
<feature type="region of interest" description="Disordered" evidence="1">
    <location>
        <begin position="1"/>
        <end position="21"/>
    </location>
</feature>
<evidence type="ECO:0000256" key="1">
    <source>
        <dbReference type="SAM" id="MobiDB-lite"/>
    </source>
</evidence>
<dbReference type="OrthoDB" id="165727at2"/>
<feature type="compositionally biased region" description="Polar residues" evidence="1">
    <location>
        <begin position="7"/>
        <end position="17"/>
    </location>
</feature>
<dbReference type="RefSeq" id="WP_111324825.1">
    <property type="nucleotide sequence ID" value="NZ_BIFX01000001.1"/>
</dbReference>
<evidence type="ECO:0000313" key="3">
    <source>
        <dbReference type="Proteomes" id="UP000248806"/>
    </source>
</evidence>